<organism evidence="1 2">
    <name type="scientific">Pseudomonas synxantha</name>
    <dbReference type="NCBI Taxonomy" id="47883"/>
    <lineage>
        <taxon>Bacteria</taxon>
        <taxon>Pseudomonadati</taxon>
        <taxon>Pseudomonadota</taxon>
        <taxon>Gammaproteobacteria</taxon>
        <taxon>Pseudomonadales</taxon>
        <taxon>Pseudomonadaceae</taxon>
        <taxon>Pseudomonas</taxon>
    </lineage>
</organism>
<protein>
    <submittedName>
        <fullName evidence="1">Uncharacterized protein</fullName>
    </submittedName>
</protein>
<proteinExistence type="predicted"/>
<accession>A0A3G7UE51</accession>
<dbReference type="EMBL" id="CP027754">
    <property type="protein sequence ID" value="AZE56812.1"/>
    <property type="molecule type" value="Genomic_DNA"/>
</dbReference>
<sequence length="108" mass="11205">MTIHCIVCNSTAVIPKDAAKAMAILVSIISATIQGATTSVAPTQPVEPTGPHGRILGQLLAVIRAGLSGAVAGDAAGTELSQSIEKYWFSTHDCLCLNCGFYFDQNAL</sequence>
<name>A0A3G7UE51_9PSED</name>
<dbReference type="Proteomes" id="UP000268696">
    <property type="component" value="Chromosome"/>
</dbReference>
<evidence type="ECO:0000313" key="1">
    <source>
        <dbReference type="EMBL" id="AZE56812.1"/>
    </source>
</evidence>
<reference evidence="1 2" key="1">
    <citation type="submission" date="2018-03" db="EMBL/GenBank/DDBJ databases">
        <title>Diversity of phytobeneficial traits revealed by whole-genome analysis of worldwide-isolated phenazine-producing Pseudomonas spp.</title>
        <authorList>
            <person name="Biessy A."/>
            <person name="Novinscak A."/>
            <person name="Blom J."/>
            <person name="Leger G."/>
            <person name="Thomashow L.S."/>
            <person name="Cazorla F.M."/>
            <person name="Josic D."/>
            <person name="Filion M."/>
        </authorList>
    </citation>
    <scope>NUCLEOTIDE SEQUENCE [LARGE SCALE GENOMIC DNA]</scope>
    <source>
        <strain evidence="1 2">30B</strain>
    </source>
</reference>
<evidence type="ECO:0000313" key="2">
    <source>
        <dbReference type="Proteomes" id="UP000268696"/>
    </source>
</evidence>
<dbReference type="AlphaFoldDB" id="A0A3G7UE51"/>
<gene>
    <name evidence="1" type="ORF">C4K03_4674</name>
</gene>